<feature type="domain" description="TonB-dependent receptor plug" evidence="14">
    <location>
        <begin position="57"/>
        <end position="161"/>
    </location>
</feature>
<evidence type="ECO:0000256" key="7">
    <source>
        <dbReference type="ARBA" id="ARBA00023077"/>
    </source>
</evidence>
<dbReference type="CDD" id="cd01347">
    <property type="entry name" value="ligand_gated_channel"/>
    <property type="match status" value="1"/>
</dbReference>
<dbReference type="Gene3D" id="2.40.170.20">
    <property type="entry name" value="TonB-dependent receptor, beta-barrel domain"/>
    <property type="match status" value="1"/>
</dbReference>
<evidence type="ECO:0000256" key="6">
    <source>
        <dbReference type="ARBA" id="ARBA00023065"/>
    </source>
</evidence>
<evidence type="ECO:0000256" key="2">
    <source>
        <dbReference type="ARBA" id="ARBA00022448"/>
    </source>
</evidence>
<organism evidence="16 17">
    <name type="scientific">Marinobacter persicus</name>
    <dbReference type="NCBI Taxonomy" id="930118"/>
    <lineage>
        <taxon>Bacteria</taxon>
        <taxon>Pseudomonadati</taxon>
        <taxon>Pseudomonadota</taxon>
        <taxon>Gammaproteobacteria</taxon>
        <taxon>Pseudomonadales</taxon>
        <taxon>Marinobacteraceae</taxon>
        <taxon>Marinobacter</taxon>
    </lineage>
</organism>
<reference evidence="16 17" key="2">
    <citation type="submission" date="2018-02" db="EMBL/GenBank/DDBJ databases">
        <title>Subsurface microbial communities from deep shales in Ohio and West Virginia, USA.</title>
        <authorList>
            <person name="Wrighton K."/>
        </authorList>
    </citation>
    <scope>NUCLEOTIDE SEQUENCE [LARGE SCALE GENOMIC DNA]</scope>
    <source>
        <strain evidence="16 17">UTICA-S1B9</strain>
    </source>
</reference>
<proteinExistence type="inferred from homology"/>
<evidence type="ECO:0000313" key="16">
    <source>
        <dbReference type="EMBL" id="PPK56112.1"/>
    </source>
</evidence>
<feature type="signal peptide" evidence="12">
    <location>
        <begin position="1"/>
        <end position="29"/>
    </location>
</feature>
<evidence type="ECO:0000256" key="4">
    <source>
        <dbReference type="ARBA" id="ARBA00022692"/>
    </source>
</evidence>
<evidence type="ECO:0000256" key="1">
    <source>
        <dbReference type="ARBA" id="ARBA00004571"/>
    </source>
</evidence>
<dbReference type="EMBL" id="PTIU01000002">
    <property type="protein sequence ID" value="PPK56112.1"/>
    <property type="molecule type" value="Genomic_DNA"/>
</dbReference>
<comment type="subcellular location">
    <subcellularLocation>
        <location evidence="1 10">Cell outer membrane</location>
        <topology evidence="1 10">Multi-pass membrane protein</topology>
    </subcellularLocation>
</comment>
<keyword evidence="5 12" id="KW-0732">Signal</keyword>
<evidence type="ECO:0000256" key="11">
    <source>
        <dbReference type="RuleBase" id="RU003357"/>
    </source>
</evidence>
<dbReference type="PANTHER" id="PTHR30069:SF53">
    <property type="entry name" value="COLICIN I RECEPTOR-RELATED"/>
    <property type="match status" value="1"/>
</dbReference>
<evidence type="ECO:0000313" key="15">
    <source>
        <dbReference type="EMBL" id="PPK53275.1"/>
    </source>
</evidence>
<comment type="similarity">
    <text evidence="10 11">Belongs to the TonB-dependent receptor family.</text>
</comment>
<gene>
    <name evidence="16" type="ORF">B0H24_100275</name>
    <name evidence="15" type="ORF">BY455_10275</name>
</gene>
<dbReference type="SUPFAM" id="SSF56935">
    <property type="entry name" value="Porins"/>
    <property type="match status" value="1"/>
</dbReference>
<reference evidence="15 18" key="1">
    <citation type="submission" date="2018-02" db="EMBL/GenBank/DDBJ databases">
        <title>Deep subsurface shale carbon reservoir microbial communities from Ohio and West Virginia, USA.</title>
        <authorList>
            <person name="Wrighton K."/>
        </authorList>
    </citation>
    <scope>NUCLEOTIDE SEQUENCE [LARGE SCALE GENOMIC DNA]</scope>
    <source>
        <strain evidence="15 18">UTICA-S1B6</strain>
    </source>
</reference>
<dbReference type="GO" id="GO:0015889">
    <property type="term" value="P:cobalamin transport"/>
    <property type="evidence" value="ECO:0007669"/>
    <property type="project" value="TreeGrafter"/>
</dbReference>
<dbReference type="InterPro" id="IPR037066">
    <property type="entry name" value="Plug_dom_sf"/>
</dbReference>
<feature type="domain" description="TonB-dependent receptor-like beta-barrel" evidence="13">
    <location>
        <begin position="264"/>
        <end position="586"/>
    </location>
</feature>
<evidence type="ECO:0000259" key="14">
    <source>
        <dbReference type="Pfam" id="PF07715"/>
    </source>
</evidence>
<dbReference type="Proteomes" id="UP000239446">
    <property type="component" value="Unassembled WGS sequence"/>
</dbReference>
<evidence type="ECO:0000313" key="18">
    <source>
        <dbReference type="Proteomes" id="UP000239648"/>
    </source>
</evidence>
<dbReference type="Proteomes" id="UP000239648">
    <property type="component" value="Unassembled WGS sequence"/>
</dbReference>
<dbReference type="RefSeq" id="WP_104414873.1">
    <property type="nucleotide sequence ID" value="NZ_PTIT01000002.1"/>
</dbReference>
<dbReference type="InterPro" id="IPR012910">
    <property type="entry name" value="Plug_dom"/>
</dbReference>
<protein>
    <submittedName>
        <fullName evidence="16">Vitamin B12 transporter</fullName>
    </submittedName>
</protein>
<keyword evidence="4 10" id="KW-0812">Transmembrane</keyword>
<evidence type="ECO:0000256" key="8">
    <source>
        <dbReference type="ARBA" id="ARBA00023136"/>
    </source>
</evidence>
<dbReference type="EMBL" id="PTIT01000002">
    <property type="protein sequence ID" value="PPK53275.1"/>
    <property type="molecule type" value="Genomic_DNA"/>
</dbReference>
<dbReference type="GO" id="GO:0009279">
    <property type="term" value="C:cell outer membrane"/>
    <property type="evidence" value="ECO:0007669"/>
    <property type="project" value="UniProtKB-SubCell"/>
</dbReference>
<evidence type="ECO:0000256" key="5">
    <source>
        <dbReference type="ARBA" id="ARBA00022729"/>
    </source>
</evidence>
<evidence type="ECO:0000256" key="12">
    <source>
        <dbReference type="SAM" id="SignalP"/>
    </source>
</evidence>
<dbReference type="InterPro" id="IPR036942">
    <property type="entry name" value="Beta-barrel_TonB_sf"/>
</dbReference>
<dbReference type="PANTHER" id="PTHR30069">
    <property type="entry name" value="TONB-DEPENDENT OUTER MEMBRANE RECEPTOR"/>
    <property type="match status" value="1"/>
</dbReference>
<evidence type="ECO:0000313" key="17">
    <source>
        <dbReference type="Proteomes" id="UP000239446"/>
    </source>
</evidence>
<dbReference type="InterPro" id="IPR039426">
    <property type="entry name" value="TonB-dep_rcpt-like"/>
</dbReference>
<dbReference type="Gene3D" id="2.170.130.10">
    <property type="entry name" value="TonB-dependent receptor, plug domain"/>
    <property type="match status" value="1"/>
</dbReference>
<evidence type="ECO:0000259" key="13">
    <source>
        <dbReference type="Pfam" id="PF00593"/>
    </source>
</evidence>
<evidence type="ECO:0000256" key="10">
    <source>
        <dbReference type="PROSITE-ProRule" id="PRU01360"/>
    </source>
</evidence>
<comment type="caution">
    <text evidence="16">The sequence shown here is derived from an EMBL/GenBank/DDBJ whole genome shotgun (WGS) entry which is preliminary data.</text>
</comment>
<feature type="chain" id="PRO_5015524441" evidence="12">
    <location>
        <begin position="30"/>
        <end position="618"/>
    </location>
</feature>
<dbReference type="OrthoDB" id="9764669at2"/>
<name>A0A2S6G9V6_9GAMM</name>
<dbReference type="GO" id="GO:0006811">
    <property type="term" value="P:monoatomic ion transport"/>
    <property type="evidence" value="ECO:0007669"/>
    <property type="project" value="UniProtKB-KW"/>
</dbReference>
<keyword evidence="2 10" id="KW-0813">Transport</keyword>
<evidence type="ECO:0000256" key="9">
    <source>
        <dbReference type="ARBA" id="ARBA00023237"/>
    </source>
</evidence>
<keyword evidence="3 10" id="KW-1134">Transmembrane beta strand</keyword>
<dbReference type="Pfam" id="PF07715">
    <property type="entry name" value="Plug"/>
    <property type="match status" value="1"/>
</dbReference>
<keyword evidence="6" id="KW-0406">Ion transport</keyword>
<keyword evidence="7 11" id="KW-0798">TonB box</keyword>
<keyword evidence="9 10" id="KW-0998">Cell outer membrane</keyword>
<accession>A0A2S6G9V6</accession>
<dbReference type="Pfam" id="PF00593">
    <property type="entry name" value="TonB_dep_Rec_b-barrel"/>
    <property type="match status" value="1"/>
</dbReference>
<keyword evidence="8 10" id="KW-0472">Membrane</keyword>
<dbReference type="InterPro" id="IPR000531">
    <property type="entry name" value="Beta-barrel_TonB"/>
</dbReference>
<dbReference type="PROSITE" id="PS52016">
    <property type="entry name" value="TONB_DEPENDENT_REC_3"/>
    <property type="match status" value="1"/>
</dbReference>
<keyword evidence="18" id="KW-1185">Reference proteome</keyword>
<dbReference type="AlphaFoldDB" id="A0A2S6G9V6"/>
<evidence type="ECO:0000256" key="3">
    <source>
        <dbReference type="ARBA" id="ARBA00022452"/>
    </source>
</evidence>
<sequence>MGITKATPALLFSGTSLLLLPLASAVAQANESESSNVSDTLDPIVVTATLGPRTVGESLSSVTVIDEEEIREKAPNAFQDLLQGQPGISVKTNGSFGKATSVYTRGTSNDSTLFLVDGVRLRSATLGGASWQYFPPELVERVEIVRGPKSSLYGADALGGVIQAFTLDPDRGRTGWVEAGVGNFNTQKTAAGVGGTFGDTRVSLSGVHRETDGTAIVTGGDDKGFRNTAGVGRVAHEFDNGGEVSFMMFESDGNTEFEGGETDFMLRTTALKLEAPVSEYWHQSILFSESRDETENERTSGPSAYETRTRTARWVNTLTWDVHELALGAELMGDKVGGSEDFDENSRSNAALFGQFRLSFGPTDVQMSLRGDDNEAYGTNETGAIALGHSIDRAHRIRLSYGTAFRAPTFNDLYTPRSAFAVGDPTIKPEESETYELGLSGNYQSWFWDTAIFQLDIENMIQWQEVSPWFYKPQNVDEARIQGIELGMGYEAQGWRAGAAVTLLEPENRTEERDLEYRSTQTIKLDLSKQLGDWLLGGTFVAANHRYDYDDYAGTKTRLPGYGTLDLHAGWAFAPGWSSKLTVENVFDKERATAEYSGGGYYITAGRTAMLTVRYDFL</sequence>